<keyword evidence="1" id="KW-1133">Transmembrane helix</keyword>
<dbReference type="Gramene" id="Pp3c8_5490V3.2">
    <property type="protein sequence ID" value="Pp3c8_5490V3.2"/>
    <property type="gene ID" value="Pp3c8_5490"/>
</dbReference>
<dbReference type="Gramene" id="Pp3c8_5490V3.1">
    <property type="protein sequence ID" value="Pp3c8_5490V3.1"/>
    <property type="gene ID" value="Pp3c8_5490"/>
</dbReference>
<dbReference type="EMBL" id="ABEU02000008">
    <property type="protein sequence ID" value="PNR49287.1"/>
    <property type="molecule type" value="Genomic_DNA"/>
</dbReference>
<reference evidence="3 5" key="2">
    <citation type="journal article" date="2018" name="Plant J.">
        <title>The Physcomitrella patens chromosome-scale assembly reveals moss genome structure and evolution.</title>
        <authorList>
            <person name="Lang D."/>
            <person name="Ullrich K.K."/>
            <person name="Murat F."/>
            <person name="Fuchs J."/>
            <person name="Jenkins J."/>
            <person name="Haas F.B."/>
            <person name="Piednoel M."/>
            <person name="Gundlach H."/>
            <person name="Van Bel M."/>
            <person name="Meyberg R."/>
            <person name="Vives C."/>
            <person name="Morata J."/>
            <person name="Symeonidi A."/>
            <person name="Hiss M."/>
            <person name="Muchero W."/>
            <person name="Kamisugi Y."/>
            <person name="Saleh O."/>
            <person name="Blanc G."/>
            <person name="Decker E.L."/>
            <person name="van Gessel N."/>
            <person name="Grimwood J."/>
            <person name="Hayes R.D."/>
            <person name="Graham S.W."/>
            <person name="Gunter L.E."/>
            <person name="McDaniel S.F."/>
            <person name="Hoernstein S.N.W."/>
            <person name="Larsson A."/>
            <person name="Li F.W."/>
            <person name="Perroud P.F."/>
            <person name="Phillips J."/>
            <person name="Ranjan P."/>
            <person name="Rokshar D.S."/>
            <person name="Rothfels C.J."/>
            <person name="Schneider L."/>
            <person name="Shu S."/>
            <person name="Stevenson D.W."/>
            <person name="Thummler F."/>
            <person name="Tillich M."/>
            <person name="Villarreal Aguilar J.C."/>
            <person name="Widiez T."/>
            <person name="Wong G.K."/>
            <person name="Wymore A."/>
            <person name="Zhang Y."/>
            <person name="Zimmer A.D."/>
            <person name="Quatrano R.S."/>
            <person name="Mayer K.F.X."/>
            <person name="Goodstein D."/>
            <person name="Casacuberta J.M."/>
            <person name="Vandepoele K."/>
            <person name="Reski R."/>
            <person name="Cuming A.C."/>
            <person name="Tuskan G.A."/>
            <person name="Maumus F."/>
            <person name="Salse J."/>
            <person name="Schmutz J."/>
            <person name="Rensing S.A."/>
        </authorList>
    </citation>
    <scope>NUCLEOTIDE SEQUENCE [LARGE SCALE GENOMIC DNA]</scope>
    <source>
        <strain evidence="4 5">cv. Gransden 2004</strain>
    </source>
</reference>
<dbReference type="PaxDb" id="3218-PP1S411_23V6.1"/>
<dbReference type="PANTHER" id="PTHR45662:SF2">
    <property type="entry name" value="PHOSPHATIDYLINOSITOL-3-PHOSPHATASE SAC1"/>
    <property type="match status" value="1"/>
</dbReference>
<protein>
    <recommendedName>
        <fullName evidence="2">SAC domain-containing protein</fullName>
    </recommendedName>
</protein>
<dbReference type="Pfam" id="PF02383">
    <property type="entry name" value="Syja_N"/>
    <property type="match status" value="1"/>
</dbReference>
<dbReference type="PANTHER" id="PTHR45662">
    <property type="entry name" value="PHOSPHATIDYLINOSITIDE PHOSPHATASE SAC1"/>
    <property type="match status" value="1"/>
</dbReference>
<accession>A0A2K1K694</accession>
<evidence type="ECO:0000259" key="2">
    <source>
        <dbReference type="PROSITE" id="PS50275"/>
    </source>
</evidence>
<feature type="domain" description="SAC" evidence="2">
    <location>
        <begin position="131"/>
        <end position="454"/>
    </location>
</feature>
<reference evidence="3 5" key="1">
    <citation type="journal article" date="2008" name="Science">
        <title>The Physcomitrella genome reveals evolutionary insights into the conquest of land by plants.</title>
        <authorList>
            <person name="Rensing S."/>
            <person name="Lang D."/>
            <person name="Zimmer A."/>
            <person name="Terry A."/>
            <person name="Salamov A."/>
            <person name="Shapiro H."/>
            <person name="Nishiyama T."/>
            <person name="Perroud P.-F."/>
            <person name="Lindquist E."/>
            <person name="Kamisugi Y."/>
            <person name="Tanahashi T."/>
            <person name="Sakakibara K."/>
            <person name="Fujita T."/>
            <person name="Oishi K."/>
            <person name="Shin-I T."/>
            <person name="Kuroki Y."/>
            <person name="Toyoda A."/>
            <person name="Suzuki Y."/>
            <person name="Hashimoto A."/>
            <person name="Yamaguchi K."/>
            <person name="Sugano A."/>
            <person name="Kohara Y."/>
            <person name="Fujiyama A."/>
            <person name="Anterola A."/>
            <person name="Aoki S."/>
            <person name="Ashton N."/>
            <person name="Barbazuk W.B."/>
            <person name="Barker E."/>
            <person name="Bennetzen J."/>
            <person name="Bezanilla M."/>
            <person name="Blankenship R."/>
            <person name="Cho S.H."/>
            <person name="Dutcher S."/>
            <person name="Estelle M."/>
            <person name="Fawcett J.A."/>
            <person name="Gundlach H."/>
            <person name="Hanada K."/>
            <person name="Heyl A."/>
            <person name="Hicks K.A."/>
            <person name="Hugh J."/>
            <person name="Lohr M."/>
            <person name="Mayer K."/>
            <person name="Melkozernov A."/>
            <person name="Murata T."/>
            <person name="Nelson D."/>
            <person name="Pils B."/>
            <person name="Prigge M."/>
            <person name="Reiss B."/>
            <person name="Renner T."/>
            <person name="Rombauts S."/>
            <person name="Rushton P."/>
            <person name="Sanderfoot A."/>
            <person name="Schween G."/>
            <person name="Shiu S.-H."/>
            <person name="Stueber K."/>
            <person name="Theodoulou F.L."/>
            <person name="Tu H."/>
            <person name="Van de Peer Y."/>
            <person name="Verrier P.J."/>
            <person name="Waters E."/>
            <person name="Wood A."/>
            <person name="Yang L."/>
            <person name="Cove D."/>
            <person name="Cuming A."/>
            <person name="Hasebe M."/>
            <person name="Lucas S."/>
            <person name="Mishler D.B."/>
            <person name="Reski R."/>
            <person name="Grigoriev I."/>
            <person name="Quatrano R.S."/>
            <person name="Boore J.L."/>
        </authorList>
    </citation>
    <scope>NUCLEOTIDE SEQUENCE [LARGE SCALE GENOMIC DNA]</scope>
    <source>
        <strain evidence="4 5">cv. Gransden 2004</strain>
    </source>
</reference>
<name>A0A2K1K694_PHYPA</name>
<keyword evidence="5" id="KW-1185">Reference proteome</keyword>
<feature type="transmembrane region" description="Helical" evidence="1">
    <location>
        <begin position="521"/>
        <end position="541"/>
    </location>
</feature>
<dbReference type="InParanoid" id="A0A2K1K694"/>
<dbReference type="GO" id="GO:0005783">
    <property type="term" value="C:endoplasmic reticulum"/>
    <property type="evidence" value="ECO:0000318"/>
    <property type="project" value="GO_Central"/>
</dbReference>
<reference evidence="4" key="3">
    <citation type="submission" date="2020-12" db="UniProtKB">
        <authorList>
            <consortium name="EnsemblPlants"/>
        </authorList>
    </citation>
    <scope>IDENTIFICATION</scope>
</reference>
<dbReference type="AlphaFoldDB" id="A0A2K1K694"/>
<dbReference type="FunCoup" id="A0A2K1K694">
    <property type="interactions" value="5483"/>
</dbReference>
<dbReference type="InterPro" id="IPR002013">
    <property type="entry name" value="SAC_dom"/>
</dbReference>
<dbReference type="EnsemblPlants" id="Pp3c8_5490V3.2">
    <property type="protein sequence ID" value="Pp3c8_5490V3.2"/>
    <property type="gene ID" value="Pp3c8_5490"/>
</dbReference>
<proteinExistence type="predicted"/>
<dbReference type="GO" id="GO:0046856">
    <property type="term" value="P:phosphatidylinositol dephosphorylation"/>
    <property type="evidence" value="ECO:0000318"/>
    <property type="project" value="GO_Central"/>
</dbReference>
<evidence type="ECO:0000313" key="4">
    <source>
        <dbReference type="EnsemblPlants" id="Pp3c8_5490V3.1"/>
    </source>
</evidence>
<dbReference type="EnsemblPlants" id="Pp3c8_5490V3.1">
    <property type="protein sequence ID" value="Pp3c8_5490V3.1"/>
    <property type="gene ID" value="Pp3c8_5490"/>
</dbReference>
<organism evidence="3">
    <name type="scientific">Physcomitrium patens</name>
    <name type="common">Spreading-leaved earth moss</name>
    <name type="synonym">Physcomitrella patens</name>
    <dbReference type="NCBI Taxonomy" id="3218"/>
    <lineage>
        <taxon>Eukaryota</taxon>
        <taxon>Viridiplantae</taxon>
        <taxon>Streptophyta</taxon>
        <taxon>Embryophyta</taxon>
        <taxon>Bryophyta</taxon>
        <taxon>Bryophytina</taxon>
        <taxon>Bryopsida</taxon>
        <taxon>Funariidae</taxon>
        <taxon>Funariales</taxon>
        <taxon>Funariaceae</taxon>
        <taxon>Physcomitrium</taxon>
    </lineage>
</organism>
<dbReference type="PROSITE" id="PS50275">
    <property type="entry name" value="SAC"/>
    <property type="match status" value="1"/>
</dbReference>
<dbReference type="Proteomes" id="UP000006727">
    <property type="component" value="Chromosome 8"/>
</dbReference>
<keyword evidence="1" id="KW-0472">Membrane</keyword>
<dbReference type="STRING" id="3218.A0A2K1K694"/>
<evidence type="ECO:0000313" key="3">
    <source>
        <dbReference type="EMBL" id="PNR49287.1"/>
    </source>
</evidence>
<sequence>MGEGMGDVSEIQKRITQMRLWEFPDKYVFEPTDSLATQFLSIDRSSGDLNSISQLPDSNASHSQIVFGLVGVFRPVAAAYALVVNGRQSMGIYRGHPIYRVTSLKVLPCNNNIHGATPEVKKAEAYLVSVLKTLESTPGLYFSYDVDLTLNADKFQAASMSEHPSVWKHADDRFLWNRMLMRELIDQHLEPYILPRFQTVESTVKDKAVKTSLIARRSMRRAGTRMWRRGADLEGNVANFVETEQILESHGYFASYTQLRGSIPVLWEQIVDLTYKPKIKTVNYENTPKAVERHFNDLHKRYGDVHAIDLINQQGSEGVLSDAFGKAMQLIPNDHIRYLPFDLNKICGHIHYERLSFLYDQIQENLMKQGYHLQDLEGKIVQEQKGVIRTNCIDCLDRTNVTQSLLGRKALEVQLQRIGIFDSTNTFAEFKDFEGKVKFLWADHGDEISIQYSGTRALRGGLCEVFGRRTTQGRLQDVFSSAARYYLNNFRDGIKQDSIDLVAGHPLGDALHLQTTLIETVAFPGALVAIVVGAYFTSITARQCKASFSFKENRRK</sequence>
<evidence type="ECO:0000256" key="1">
    <source>
        <dbReference type="SAM" id="Phobius"/>
    </source>
</evidence>
<evidence type="ECO:0000313" key="5">
    <source>
        <dbReference type="Proteomes" id="UP000006727"/>
    </source>
</evidence>
<gene>
    <name evidence="3" type="ORF">PHYPA_011183</name>
</gene>
<dbReference type="GO" id="GO:0043812">
    <property type="term" value="F:phosphatidylinositol-4-phosphate phosphatase activity"/>
    <property type="evidence" value="ECO:0000318"/>
    <property type="project" value="GO_Central"/>
</dbReference>
<keyword evidence="1" id="KW-0812">Transmembrane</keyword>